<protein>
    <submittedName>
        <fullName evidence="2">Uncharacterized protein</fullName>
    </submittedName>
</protein>
<dbReference type="EMBL" id="JAKKPZ010000518">
    <property type="protein sequence ID" value="KAI1694364.1"/>
    <property type="molecule type" value="Genomic_DNA"/>
</dbReference>
<feature type="compositionally biased region" description="Low complexity" evidence="1">
    <location>
        <begin position="459"/>
        <end position="489"/>
    </location>
</feature>
<dbReference type="Proteomes" id="UP001201812">
    <property type="component" value="Unassembled WGS sequence"/>
</dbReference>
<gene>
    <name evidence="2" type="ORF">DdX_20148</name>
</gene>
<reference evidence="2" key="1">
    <citation type="submission" date="2022-01" db="EMBL/GenBank/DDBJ databases">
        <title>Genome Sequence Resource for Two Populations of Ditylenchus destructor, the Migratory Endoparasitic Phytonematode.</title>
        <authorList>
            <person name="Zhang H."/>
            <person name="Lin R."/>
            <person name="Xie B."/>
        </authorList>
    </citation>
    <scope>NUCLEOTIDE SEQUENCE</scope>
    <source>
        <strain evidence="2">BazhouSP</strain>
    </source>
</reference>
<accession>A0AAD4MGP0</accession>
<evidence type="ECO:0000256" key="1">
    <source>
        <dbReference type="SAM" id="MobiDB-lite"/>
    </source>
</evidence>
<keyword evidence="3" id="KW-1185">Reference proteome</keyword>
<name>A0AAD4MGP0_9BILA</name>
<feature type="region of interest" description="Disordered" evidence="1">
    <location>
        <begin position="456"/>
        <end position="489"/>
    </location>
</feature>
<organism evidence="2 3">
    <name type="scientific">Ditylenchus destructor</name>
    <dbReference type="NCBI Taxonomy" id="166010"/>
    <lineage>
        <taxon>Eukaryota</taxon>
        <taxon>Metazoa</taxon>
        <taxon>Ecdysozoa</taxon>
        <taxon>Nematoda</taxon>
        <taxon>Chromadorea</taxon>
        <taxon>Rhabditida</taxon>
        <taxon>Tylenchina</taxon>
        <taxon>Tylenchomorpha</taxon>
        <taxon>Sphaerularioidea</taxon>
        <taxon>Anguinidae</taxon>
        <taxon>Anguininae</taxon>
        <taxon>Ditylenchus</taxon>
    </lineage>
</organism>
<feature type="region of interest" description="Disordered" evidence="1">
    <location>
        <begin position="502"/>
        <end position="532"/>
    </location>
</feature>
<evidence type="ECO:0000313" key="3">
    <source>
        <dbReference type="Proteomes" id="UP001201812"/>
    </source>
</evidence>
<dbReference type="AlphaFoldDB" id="A0AAD4MGP0"/>
<evidence type="ECO:0000313" key="2">
    <source>
        <dbReference type="EMBL" id="KAI1694364.1"/>
    </source>
</evidence>
<sequence>MVTATSETPLDSNGCDYHNPNDCRNGSVCAETVDGCHSGARHGGTCKRNCTECSGRTHQWNTSMTMDDCVSCGVFGCPPYHQCKYENGKASQCFPPLNETEAAEEKKRGVTDEMFFSCCRDNCIDWQSAKNQCRYTDMYSKPNPPRAFFNCMNGGRDNRQCCREKKILPEYVEFCNGDGREVTPEDNLPWDVILDCAKNHRDLFPEAEEIQFCNITDINPFCNDGHICVERDLDNGTCPRWNTSYNIGQEIWKYSRNDTGICQRLSTYFDRPELKCGVPLSPNMTVFCGEFGCPPRHKCVYENGKALKCIGPLDVIDEEIDEEQANARYYNCCRANCVTEEDARKTCSYNFVIPTMGEHDAEFQIVDNLADDGPTVEPNATAPDARVMYNCMNDGMNNGPCCILKEVLTDCLYFCNADGNISYNIARECMIAVKEKDKRDPDFSKRMMQDVLDCATPYTRSPTTTTSTTQTTENSTTEHSTTELSTTELSTTELFTTKISTTVTPTPPMVDTPWSEESTEQTLDIGDMDFDN</sequence>
<proteinExistence type="predicted"/>
<comment type="caution">
    <text evidence="2">The sequence shown here is derived from an EMBL/GenBank/DDBJ whole genome shotgun (WGS) entry which is preliminary data.</text>
</comment>